<dbReference type="EMBL" id="AP027268">
    <property type="protein sequence ID" value="BDW92193.1"/>
    <property type="molecule type" value="Genomic_DNA"/>
</dbReference>
<evidence type="ECO:0000313" key="2">
    <source>
        <dbReference type="EMBL" id="BDW92193.1"/>
    </source>
</evidence>
<protein>
    <recommendedName>
        <fullName evidence="4">GLPGLI family protein</fullName>
    </recommendedName>
</protein>
<keyword evidence="3" id="KW-1185">Reference proteome</keyword>
<evidence type="ECO:0000256" key="1">
    <source>
        <dbReference type="SAM" id="SignalP"/>
    </source>
</evidence>
<dbReference type="AlphaFoldDB" id="A0AA48KMU1"/>
<evidence type="ECO:0000313" key="3">
    <source>
        <dbReference type="Proteomes" id="UP001330184"/>
    </source>
</evidence>
<name>A0AA48KMU1_9FLAO</name>
<gene>
    <name evidence="2" type="ORF">MACH07_10250</name>
</gene>
<sequence>MKRIMYLILLGCINCVFAQQNSVEVTYKVDLVETEVSEVLKDIYKIAYDNVKFIDFKLLGYAKESLFYREKLLTNDAEKGADIALTILGAKGRFFTNLENGLVYEDLPAFGERFIVKHPVITNEWKLTKNSKSIGKYLCYKATTTYVVNNSKGRFEFPVIAWYAPEINLSFGPKNYSGLPGLILELREKDRIFYADKINLGQLDEKQRKLIAPPKGKKPITQAEFDAIGAKIAKERFGGR</sequence>
<organism evidence="2 3">
    <name type="scientific">Flagellimonas marinaquae</name>
    <dbReference type="NCBI Taxonomy" id="254955"/>
    <lineage>
        <taxon>Bacteria</taxon>
        <taxon>Pseudomonadati</taxon>
        <taxon>Bacteroidota</taxon>
        <taxon>Flavobacteriia</taxon>
        <taxon>Flavobacteriales</taxon>
        <taxon>Flavobacteriaceae</taxon>
        <taxon>Flagellimonas</taxon>
    </lineage>
</organism>
<keyword evidence="1" id="KW-0732">Signal</keyword>
<reference evidence="2 3" key="1">
    <citation type="submission" date="2023-01" db="EMBL/GenBank/DDBJ databases">
        <title>Complete genome sequence of Muricauda aquimarina strain IFOP_LL357.</title>
        <authorList>
            <person name="Gajardo G."/>
            <person name="Ueki S."/>
            <person name="Maruyama F."/>
        </authorList>
    </citation>
    <scope>NUCLEOTIDE SEQUENCE [LARGE SCALE GENOMIC DNA]</scope>
    <source>
        <strain evidence="2 3">IFOP_LL357</strain>
    </source>
</reference>
<dbReference type="Pfam" id="PF09697">
    <property type="entry name" value="Porph_ging"/>
    <property type="match status" value="1"/>
</dbReference>
<dbReference type="InterPro" id="IPR005901">
    <property type="entry name" value="GLPGLI"/>
</dbReference>
<dbReference type="RefSeq" id="WP_338197163.1">
    <property type="nucleotide sequence ID" value="NZ_AP027268.1"/>
</dbReference>
<proteinExistence type="predicted"/>
<feature type="signal peptide" evidence="1">
    <location>
        <begin position="1"/>
        <end position="18"/>
    </location>
</feature>
<feature type="chain" id="PRO_5041414070" description="GLPGLI family protein" evidence="1">
    <location>
        <begin position="19"/>
        <end position="240"/>
    </location>
</feature>
<evidence type="ECO:0008006" key="4">
    <source>
        <dbReference type="Google" id="ProtNLM"/>
    </source>
</evidence>
<dbReference type="NCBIfam" id="TIGR01200">
    <property type="entry name" value="GLPGLI"/>
    <property type="match status" value="1"/>
</dbReference>
<dbReference type="Proteomes" id="UP001330184">
    <property type="component" value="Chromosome"/>
</dbReference>
<accession>A0AA48KMU1</accession>